<feature type="domain" description="SD-repeat containing protein B" evidence="7">
    <location>
        <begin position="1641"/>
        <end position="1754"/>
    </location>
</feature>
<gene>
    <name evidence="8" type="ORF">D3H35_05450</name>
</gene>
<evidence type="ECO:0000256" key="3">
    <source>
        <dbReference type="ARBA" id="ARBA00022729"/>
    </source>
</evidence>
<evidence type="ECO:0000313" key="8">
    <source>
        <dbReference type="EMBL" id="RIE04539.1"/>
    </source>
</evidence>
<feature type="region of interest" description="Disordered" evidence="4">
    <location>
        <begin position="2494"/>
        <end position="2571"/>
    </location>
</feature>
<dbReference type="PANTHER" id="PTHR23303">
    <property type="entry name" value="CARBOXYPEPTIDASE REGULATORY REGION-CONTAINING"/>
    <property type="match status" value="1"/>
</dbReference>
<dbReference type="InterPro" id="IPR033764">
    <property type="entry name" value="Sdr_B"/>
</dbReference>
<dbReference type="InterPro" id="IPR051417">
    <property type="entry name" value="SDr/BOS_complex"/>
</dbReference>
<dbReference type="Gene3D" id="2.60.40.740">
    <property type="match status" value="1"/>
</dbReference>
<evidence type="ECO:0000256" key="1">
    <source>
        <dbReference type="ARBA" id="ARBA00004613"/>
    </source>
</evidence>
<feature type="domain" description="SD-repeat containing protein B" evidence="7">
    <location>
        <begin position="1759"/>
        <end position="1876"/>
    </location>
</feature>
<keyword evidence="5" id="KW-1133">Transmembrane helix</keyword>
<feature type="region of interest" description="Disordered" evidence="4">
    <location>
        <begin position="2331"/>
        <end position="2352"/>
    </location>
</feature>
<dbReference type="SUPFAM" id="SSF117074">
    <property type="entry name" value="Hypothetical protein PA1324"/>
    <property type="match status" value="13"/>
</dbReference>
<feature type="domain" description="DUF11" evidence="6">
    <location>
        <begin position="183"/>
        <end position="283"/>
    </location>
</feature>
<accession>A0A398CTF0</accession>
<dbReference type="Gene3D" id="2.60.40.10">
    <property type="entry name" value="Immunoglobulins"/>
    <property type="match status" value="13"/>
</dbReference>
<dbReference type="InterPro" id="IPR013783">
    <property type="entry name" value="Ig-like_fold"/>
</dbReference>
<feature type="region of interest" description="Disordered" evidence="4">
    <location>
        <begin position="1962"/>
        <end position="1984"/>
    </location>
</feature>
<feature type="transmembrane region" description="Helical" evidence="5">
    <location>
        <begin position="2576"/>
        <end position="2594"/>
    </location>
</feature>
<dbReference type="InterPro" id="IPR047589">
    <property type="entry name" value="DUF11_rpt"/>
</dbReference>
<dbReference type="InterPro" id="IPR001434">
    <property type="entry name" value="OmcB-like_DUF11"/>
</dbReference>
<dbReference type="OrthoDB" id="2056845at2"/>
<proteinExistence type="predicted"/>
<comment type="caution">
    <text evidence="8">The sequence shown here is derived from an EMBL/GenBank/DDBJ whole genome shotgun (WGS) entry which is preliminary data.</text>
</comment>
<dbReference type="Proteomes" id="UP000266340">
    <property type="component" value="Unassembled WGS sequence"/>
</dbReference>
<keyword evidence="5" id="KW-0472">Membrane</keyword>
<evidence type="ECO:0000259" key="7">
    <source>
        <dbReference type="Pfam" id="PF17210"/>
    </source>
</evidence>
<keyword evidence="9" id="KW-1185">Reference proteome</keyword>
<protein>
    <submittedName>
        <fullName evidence="8">LPXTG cell wall anchor domain-containing protein</fullName>
    </submittedName>
</protein>
<keyword evidence="2" id="KW-0964">Secreted</keyword>
<feature type="domain" description="SD-repeat containing protein B" evidence="7">
    <location>
        <begin position="2130"/>
        <end position="2243"/>
    </location>
</feature>
<feature type="compositionally biased region" description="Basic and acidic residues" evidence="4">
    <location>
        <begin position="2494"/>
        <end position="2503"/>
    </location>
</feature>
<evidence type="ECO:0000259" key="6">
    <source>
        <dbReference type="Pfam" id="PF01345"/>
    </source>
</evidence>
<dbReference type="Pfam" id="PF17210">
    <property type="entry name" value="SdrD_B"/>
    <property type="match status" value="13"/>
</dbReference>
<reference evidence="8 9" key="1">
    <citation type="submission" date="2018-09" db="EMBL/GenBank/DDBJ databases">
        <title>Cohnella cavernae sp. nov., isolated from a karst cave.</title>
        <authorList>
            <person name="Zhu H."/>
        </authorList>
    </citation>
    <scope>NUCLEOTIDE SEQUENCE [LARGE SCALE GENOMIC DNA]</scope>
    <source>
        <strain evidence="8 9">K2E09-144</strain>
    </source>
</reference>
<feature type="domain" description="SD-repeat containing protein B" evidence="7">
    <location>
        <begin position="1513"/>
        <end position="1636"/>
    </location>
</feature>
<dbReference type="Pfam" id="PF01345">
    <property type="entry name" value="DUF11"/>
    <property type="match status" value="1"/>
</dbReference>
<feature type="domain" description="SD-repeat containing protein B" evidence="7">
    <location>
        <begin position="1257"/>
        <end position="1376"/>
    </location>
</feature>
<keyword evidence="3" id="KW-0732">Signal</keyword>
<dbReference type="GO" id="GO:0005576">
    <property type="term" value="C:extracellular region"/>
    <property type="evidence" value="ECO:0007669"/>
    <property type="project" value="UniProtKB-SubCell"/>
</dbReference>
<keyword evidence="5" id="KW-0812">Transmembrane</keyword>
<evidence type="ECO:0000313" key="9">
    <source>
        <dbReference type="Proteomes" id="UP000266340"/>
    </source>
</evidence>
<feature type="domain" description="SD-repeat containing protein B" evidence="7">
    <location>
        <begin position="2005"/>
        <end position="2125"/>
    </location>
</feature>
<dbReference type="RefSeq" id="WP_119148124.1">
    <property type="nucleotide sequence ID" value="NZ_JBHSOV010000005.1"/>
</dbReference>
<feature type="domain" description="SD-repeat containing protein B" evidence="7">
    <location>
        <begin position="1133"/>
        <end position="1252"/>
    </location>
</feature>
<dbReference type="NCBIfam" id="TIGR01167">
    <property type="entry name" value="LPXTG_anchor"/>
    <property type="match status" value="1"/>
</dbReference>
<evidence type="ECO:0000256" key="5">
    <source>
        <dbReference type="SAM" id="Phobius"/>
    </source>
</evidence>
<feature type="domain" description="SD-repeat containing protein B" evidence="7">
    <location>
        <begin position="1880"/>
        <end position="2000"/>
    </location>
</feature>
<evidence type="ECO:0000256" key="2">
    <source>
        <dbReference type="ARBA" id="ARBA00022525"/>
    </source>
</evidence>
<feature type="compositionally biased region" description="Low complexity" evidence="4">
    <location>
        <begin position="1962"/>
        <end position="1977"/>
    </location>
</feature>
<name>A0A398CTF0_9BACL</name>
<dbReference type="NCBIfam" id="TIGR01451">
    <property type="entry name" value="B_ant_repeat"/>
    <property type="match status" value="1"/>
</dbReference>
<feature type="domain" description="SD-repeat containing protein B" evidence="7">
    <location>
        <begin position="1004"/>
        <end position="1129"/>
    </location>
</feature>
<feature type="compositionally biased region" description="Gly residues" evidence="4">
    <location>
        <begin position="2506"/>
        <end position="2525"/>
    </location>
</feature>
<feature type="domain" description="SD-repeat containing protein B" evidence="7">
    <location>
        <begin position="2372"/>
        <end position="2487"/>
    </location>
</feature>
<dbReference type="EMBL" id="QXJM01000025">
    <property type="protein sequence ID" value="RIE04539.1"/>
    <property type="molecule type" value="Genomic_DNA"/>
</dbReference>
<organism evidence="8 9">
    <name type="scientific">Cohnella faecalis</name>
    <dbReference type="NCBI Taxonomy" id="2315694"/>
    <lineage>
        <taxon>Bacteria</taxon>
        <taxon>Bacillati</taxon>
        <taxon>Bacillota</taxon>
        <taxon>Bacilli</taxon>
        <taxon>Bacillales</taxon>
        <taxon>Paenibacillaceae</taxon>
        <taxon>Cohnella</taxon>
    </lineage>
</organism>
<evidence type="ECO:0000256" key="4">
    <source>
        <dbReference type="SAM" id="MobiDB-lite"/>
    </source>
</evidence>
<feature type="domain" description="SD-repeat containing protein B" evidence="7">
    <location>
        <begin position="863"/>
        <end position="998"/>
    </location>
</feature>
<feature type="domain" description="SD-repeat containing protein B" evidence="7">
    <location>
        <begin position="2252"/>
        <end position="2367"/>
    </location>
</feature>
<dbReference type="PANTHER" id="PTHR23303:SF15">
    <property type="entry name" value="COLOSSIN-A"/>
    <property type="match status" value="1"/>
</dbReference>
<feature type="domain" description="SD-repeat containing protein B" evidence="7">
    <location>
        <begin position="1380"/>
        <end position="1507"/>
    </location>
</feature>
<sequence>MKLLKSLGIVILSVALLWNFSWLPKPVANADGTNGVILEPFTVSKTTVKAGEVFTYRIAFSFSALLDGADFTKLKVELTLPDGVEFDDYLASSVVAGYTKTGRTYSFNFKTGADAPRSGSSYTIELNAHFPNHDTPNNTTTTPTHFAVVQYDGAPVTLETSNDVTVTSEAIAKWALTKKHVSPEPTPMIGDKVQYEIFFNNEQSSDTRGVVDIENVVLTDVLPAEAVFISASAGGVHSGEPTGGTVTWSPGKLSDDQRYYVTVAYPLGSVVDPDHDEVTNLAAAVFNPLGTDPIADKVSLAAVYKHGFTTLPQDLGPGGMMNKWVHEREREISPDQDVHFYIGGLRNRSNGELTGASIVDMTPPDLILKSIDTAKFEYEGHSYEVYYESASDPGNWQLWDGNVSSDTSKLLEVSDLPGGTVVSGVKFVFPDPLLISFRQSSNFQLTYKLRPDFPDAMSGQVRTNTATLEYTFDGTTVSHPYTANVRLWGIRPLVRIDKSVVSDGPYQPMKDKNIVEYEIAVSNSDYTTMPFYDPIVVDVLPKELEYVDTSWTVSSNTGFSGNDKLIMDPPVVQGDGTTKLLWKFSSLATLNKNDKFVIRFKAKLKDYTAPTADNHELENVAYLTTNNALNPYINDYYFDPLIADADDLDGDGQFNDKMIDSKAYVKVNKVAQLDSVKQVRGELDNDWQVGDLAHLANTTEGGRVDYKLTVRNGSNIPVKNISVVDVLPRVGDQGVLVSDARQSTWSTVLTAPIPDVAGVYTVYYNTGASVKMTTPGGWTATPPADLTTVTAIKFLFDAAYQLSPGASYDIIWTMIAPVGTDQDEIAWNSFAHQATEIDGSSIAAAEPPKVGVHVQNIPANKGSLGNYVWVDLDKDGTQNEGAEWGLNGVRAELYEADGVTPVQKFGINVFTVTGDDIDGNPGYYMFPNLDFPHSYKVKLIVPTSLPSGYTANTFTGWTDKSKAGSTPINDSDVVPASGLTDVIALNSHTPDLKWDAGLLPPLGSIGDYVWHDVNGNGLQSDDAADKGINGVQVKLEKEIAGSWVYQTTQTTADKGGNPGYYEFAGLLPGKYRVLFPDKLADGKILTKKQQGGNAAIDSNPYNNTSSSHGYTDAITLRLGEIVDTIDAGYAAPASIGNYAWSDLNDNGLQDAGEPGIASVKASLLDSSNNPIKRNGINYELSTDASGSYLFEDLLPGTYKVKFDLPTGGYAYARQDAAGGTDAVDSDASRTNGRTGSYTLAAGDSNLTVDAGYVKLVKLGDYVWMDKNRNGQQDAGESGVPNVTVNLYNDEVSTTTAAATTATDANGNYEFANLVPGKYSVEFVRPNGYLFTSKGTVPAATNDSNANVPAAASTAKAKTDQITLLPAIDNLSIDAGLIELASVGDFVWHDSNDNGLRDVGETGIAGATVQLLDSDGDPVAADAYGQAISILSTGADGKYLFDHLLPGDYQVKFTLPTGYWFAKLNEGADDSIDSDAVKQPSGDPGDPAEGVAAVTLAAGDHNMTVDAGALSLARLGDFVWHDKDGNGIQNAGESGVASVKVELLKADGTPVTIDAYGNGISPVLTAANGSYAFINLLPGDYKVKFSELPAGYVFTTSGQGTSATDSDANPAAGANLGVTSPVHLDWGETNNTIDAGIVNRAALGDFVWYDSDGDGVQDAGEPGIVNVNISLYKSSDLTTALASTLTGADGKYSFTNLWPGDYIVKFSLPSDYYIFSPRLSGGNVALDSDANPASGNSGVVTLQSGDNDIGVDAGIVELVSIGDLLWDDTDDDGVQDAGEIGYGGVKVHLLNGTGTPILNGGAAVTATTDANGNYLFDKLNPGSYQVRFELPAGYMFAKKNSAGGTAATDSDVNPATGTTDTLVLAPGAHRIDVDAGIVKLASLGDHVWMDRNLNGIQDGGESGVGGVTIRLLDAAGNPVQSGGADVTTTTNGDGDYTFANLVPAAYKVKFNLPAGYVFTQKGAGTSATDSDADPTTGANQGVSSAVTLAPGDNDANTDAGLIKLVNLGDVLWVDTGIIGAQEGEATNAAASGVLVSLYDGSGSPVLSGGIPVTTTTAADGSYLFTGLFPGAYKVKFDLPSGYLFTRKHVTGAGITTASDSDVDASGWTDAVTLTAGDDNLTVDAGIVLPAALGDYVWNDSNQNGIQDAGESGRNGVKVELYDANGALLQTATTADNAGAPGYYSFANLLPGTYKVKFKAPSGYMFTVKRAGANQAIDSDAGYTGESDPVTLSPGENNLNIDAGVHLVPPIPPATLGNYVWIDSNADGIQDSGEKGLNGVTIELYNRFGALVLTKTTANDKDGRPGYYLFESIQADDYSVKFILPSGYVFSPSKKGADGETDSDAGENGATGTITLQPGQVNLSVDAGLTPLSSIGNFVWIDADNNGKQDVGEKGQNGISVSLLDESGARIASVLTDNDSNGQPGYYEFKNLLPGNYRIEFELPIGYVFSKLNAAGTNSDNDSNAGENGLTGLVTLAPGARDLTIDAGLVFEKVEPVEPPVKEVDGNNGTGGGKPAGSGGSKGGNSGSKGNANGAATGGQSEGKANVAGDSDSNEGRSNVKGVGDGKSLPQTGEEAPIYPYFGYGLILSALALLIARKKIKA</sequence>
<comment type="subcellular location">
    <subcellularLocation>
        <location evidence="1">Secreted</location>
    </subcellularLocation>
</comment>